<dbReference type="EMBL" id="CP017316">
    <property type="protein sequence ID" value="AOT60563.1"/>
    <property type="molecule type" value="Genomic_DNA"/>
</dbReference>
<dbReference type="GO" id="GO:0030151">
    <property type="term" value="F:molybdenum ion binding"/>
    <property type="evidence" value="ECO:0007669"/>
    <property type="project" value="InterPro"/>
</dbReference>
<dbReference type="PANTHER" id="PTHR30212:SF2">
    <property type="entry name" value="PROTEIN YIIM"/>
    <property type="match status" value="1"/>
</dbReference>
<name>A0A1D8G571_9ACTN</name>
<organism evidence="2 3">
    <name type="scientific">Streptomyces rubrolavendulae</name>
    <dbReference type="NCBI Taxonomy" id="285473"/>
    <lineage>
        <taxon>Bacteria</taxon>
        <taxon>Bacillati</taxon>
        <taxon>Actinomycetota</taxon>
        <taxon>Actinomycetes</taxon>
        <taxon>Kitasatosporales</taxon>
        <taxon>Streptomycetaceae</taxon>
        <taxon>Streptomyces</taxon>
    </lineage>
</organism>
<sequence>MSEITAMRVLTVNAGRARKADYTNAPSGETGIAKVPVEGAVRVADPGPKGVGGGGVAGDAVCDRRHHGGSHQAVYAFAREELDRWERELGRPLANGSFGENLTTLGVDVDGALLGERWLVGASLVLEVTDARVPCRTFAGWLGERGWVRRFTERGAPGAYLRVVEPGEIRSGDRVEVVHRPDHGVTVALAFRAQTTRRELLPEVLAAGAAAHPELREAALRYAAGTGGAGGEGGAVAEPVA</sequence>
<dbReference type="InterPro" id="IPR052353">
    <property type="entry name" value="Benzoxazolinone_Detox_Enz"/>
</dbReference>
<reference evidence="2 3" key="1">
    <citation type="submission" date="2016-09" db="EMBL/GenBank/DDBJ databases">
        <title>Streptomyces rubrolavendulae MJM4426 Genome sequencing and assembly.</title>
        <authorList>
            <person name="Kim J.-G."/>
        </authorList>
    </citation>
    <scope>NUCLEOTIDE SEQUENCE [LARGE SCALE GENOMIC DNA]</scope>
    <source>
        <strain evidence="2 3">MJM4426</strain>
    </source>
</reference>
<dbReference type="InterPro" id="IPR011037">
    <property type="entry name" value="Pyrv_Knase-like_insert_dom_sf"/>
</dbReference>
<dbReference type="PANTHER" id="PTHR30212">
    <property type="entry name" value="PROTEIN YIIM"/>
    <property type="match status" value="1"/>
</dbReference>
<dbReference type="Pfam" id="PF03473">
    <property type="entry name" value="MOSC"/>
    <property type="match status" value="1"/>
</dbReference>
<proteinExistence type="predicted"/>
<dbReference type="AlphaFoldDB" id="A0A1D8G571"/>
<dbReference type="KEGG" id="srn:A4G23_03438"/>
<evidence type="ECO:0000259" key="1">
    <source>
        <dbReference type="PROSITE" id="PS51340"/>
    </source>
</evidence>
<dbReference type="Gene3D" id="2.40.33.20">
    <property type="entry name" value="PK beta-barrel domain-like"/>
    <property type="match status" value="1"/>
</dbReference>
<protein>
    <submittedName>
        <fullName evidence="2">6-N-hydroxylaminopurine resistance protein</fullName>
    </submittedName>
</protein>
<dbReference type="InterPro" id="IPR005302">
    <property type="entry name" value="MoCF_Sase_C"/>
</dbReference>
<dbReference type="PATRIC" id="fig|285473.5.peg.3593"/>
<dbReference type="STRING" id="285473.A4G23_03438"/>
<keyword evidence="3" id="KW-1185">Reference proteome</keyword>
<evidence type="ECO:0000313" key="3">
    <source>
        <dbReference type="Proteomes" id="UP000095349"/>
    </source>
</evidence>
<feature type="domain" description="MOSC" evidence="1">
    <location>
        <begin position="35"/>
        <end position="178"/>
    </location>
</feature>
<evidence type="ECO:0000313" key="2">
    <source>
        <dbReference type="EMBL" id="AOT60563.1"/>
    </source>
</evidence>
<accession>A0A1D8G571</accession>
<dbReference type="SUPFAM" id="SSF50800">
    <property type="entry name" value="PK beta-barrel domain-like"/>
    <property type="match status" value="1"/>
</dbReference>
<dbReference type="Proteomes" id="UP000095349">
    <property type="component" value="Chromosome"/>
</dbReference>
<dbReference type="GO" id="GO:0030170">
    <property type="term" value="F:pyridoxal phosphate binding"/>
    <property type="evidence" value="ECO:0007669"/>
    <property type="project" value="InterPro"/>
</dbReference>
<dbReference type="PROSITE" id="PS51340">
    <property type="entry name" value="MOSC"/>
    <property type="match status" value="1"/>
</dbReference>
<gene>
    <name evidence="2" type="ORF">A4G23_03438</name>
</gene>
<dbReference type="GO" id="GO:0003824">
    <property type="term" value="F:catalytic activity"/>
    <property type="evidence" value="ECO:0007669"/>
    <property type="project" value="InterPro"/>
</dbReference>